<organism evidence="3 4">
    <name type="scientific">Periophthalmus magnuspinnatus</name>
    <dbReference type="NCBI Taxonomy" id="409849"/>
    <lineage>
        <taxon>Eukaryota</taxon>
        <taxon>Metazoa</taxon>
        <taxon>Chordata</taxon>
        <taxon>Craniata</taxon>
        <taxon>Vertebrata</taxon>
        <taxon>Euteleostomi</taxon>
        <taxon>Actinopterygii</taxon>
        <taxon>Neopterygii</taxon>
        <taxon>Teleostei</taxon>
        <taxon>Neoteleostei</taxon>
        <taxon>Acanthomorphata</taxon>
        <taxon>Gobiaria</taxon>
        <taxon>Gobiiformes</taxon>
        <taxon>Gobioidei</taxon>
        <taxon>Gobiidae</taxon>
        <taxon>Oxudercinae</taxon>
        <taxon>Periophthalmus</taxon>
    </lineage>
</organism>
<dbReference type="PROSITE" id="PS50076">
    <property type="entry name" value="DNAJ_2"/>
    <property type="match status" value="1"/>
</dbReference>
<dbReference type="Ensembl" id="ENSPMGT00000020025.1">
    <property type="protein sequence ID" value="ENSPMGP00000018779.1"/>
    <property type="gene ID" value="ENSPMGG00000015304.1"/>
</dbReference>
<evidence type="ECO:0000313" key="3">
    <source>
        <dbReference type="Ensembl" id="ENSPMGP00000018779.1"/>
    </source>
</evidence>
<dbReference type="STRING" id="409849.ENSPMGP00000018779"/>
<dbReference type="PRINTS" id="PR00625">
    <property type="entry name" value="JDOMAIN"/>
</dbReference>
<dbReference type="SMART" id="SM00271">
    <property type="entry name" value="DnaJ"/>
    <property type="match status" value="1"/>
</dbReference>
<evidence type="ECO:0000256" key="1">
    <source>
        <dbReference type="SAM" id="MobiDB-lite"/>
    </source>
</evidence>
<name>A0A3B4AQ97_9GOBI</name>
<evidence type="ECO:0000259" key="2">
    <source>
        <dbReference type="PROSITE" id="PS50076"/>
    </source>
</evidence>
<sequence>MMTLDQWFLTWPWSRNYFIFIRAYSGNSGYQEPLYKSKSGYYDILGVSANATQAQIKTAYYKQSFAYHPDRNAGSDEATLRFSEINEAYTVLGNKALRKKYDRGLLSSSDLTASARPSTKDTPPASSTKRQSDPRRSVMDQEENARVFDFDKFFKAHYGEQLQRERDIRVRKVEMLKKREESIMKGLKHLDSLKTCFIKLTELLQNFHNIKNYS</sequence>
<feature type="region of interest" description="Disordered" evidence="1">
    <location>
        <begin position="110"/>
        <end position="141"/>
    </location>
</feature>
<proteinExistence type="predicted"/>
<dbReference type="SUPFAM" id="SSF46565">
    <property type="entry name" value="Chaperone J-domain"/>
    <property type="match status" value="1"/>
</dbReference>
<accession>A0A3B4AQ97</accession>
<dbReference type="InterPro" id="IPR053025">
    <property type="entry name" value="Mito_ATP_Synthase-Asso"/>
</dbReference>
<dbReference type="CDD" id="cd06257">
    <property type="entry name" value="DnaJ"/>
    <property type="match status" value="1"/>
</dbReference>
<dbReference type="Pfam" id="PF00226">
    <property type="entry name" value="DnaJ"/>
    <property type="match status" value="1"/>
</dbReference>
<keyword evidence="4" id="KW-1185">Reference proteome</keyword>
<feature type="compositionally biased region" description="Basic and acidic residues" evidence="1">
    <location>
        <begin position="130"/>
        <end position="141"/>
    </location>
</feature>
<reference evidence="3" key="1">
    <citation type="submission" date="2025-08" db="UniProtKB">
        <authorList>
            <consortium name="Ensembl"/>
        </authorList>
    </citation>
    <scope>IDENTIFICATION</scope>
</reference>
<dbReference type="PANTHER" id="PTHR44873:SF1">
    <property type="entry name" value="DNAJ HOMOLOG SUBFAMILY C MEMBER 30, MITOCHONDRIAL"/>
    <property type="match status" value="1"/>
</dbReference>
<dbReference type="InterPro" id="IPR001623">
    <property type="entry name" value="DnaJ_domain"/>
</dbReference>
<feature type="domain" description="J" evidence="2">
    <location>
        <begin position="40"/>
        <end position="105"/>
    </location>
</feature>
<dbReference type="InterPro" id="IPR036869">
    <property type="entry name" value="J_dom_sf"/>
</dbReference>
<dbReference type="PANTHER" id="PTHR44873">
    <property type="entry name" value="DNAJ HOMOLOG SUBFAMILY C MEMBER 30, MITOCHONDRIAL"/>
    <property type="match status" value="1"/>
</dbReference>
<feature type="compositionally biased region" description="Polar residues" evidence="1">
    <location>
        <begin position="110"/>
        <end position="129"/>
    </location>
</feature>
<dbReference type="Proteomes" id="UP000261520">
    <property type="component" value="Unplaced"/>
</dbReference>
<dbReference type="AlphaFoldDB" id="A0A3B4AQ97"/>
<dbReference type="Gene3D" id="1.10.287.110">
    <property type="entry name" value="DnaJ domain"/>
    <property type="match status" value="1"/>
</dbReference>
<evidence type="ECO:0000313" key="4">
    <source>
        <dbReference type="Proteomes" id="UP000261520"/>
    </source>
</evidence>
<protein>
    <recommendedName>
        <fullName evidence="2">J domain-containing protein</fullName>
    </recommendedName>
</protein>
<reference evidence="3" key="2">
    <citation type="submission" date="2025-09" db="UniProtKB">
        <authorList>
            <consortium name="Ensembl"/>
        </authorList>
    </citation>
    <scope>IDENTIFICATION</scope>
</reference>